<evidence type="ECO:0000313" key="2">
    <source>
        <dbReference type="Proteomes" id="UP000180194"/>
    </source>
</evidence>
<gene>
    <name evidence="1" type="ORF">BBV17_28005</name>
</gene>
<proteinExistence type="predicted"/>
<sequence>MRSIGCLAFINNHCSVTGDSCMFLVPNSKACAEMFGEGPDADSDKCEVCINFFLEDNKRCCKREPLKFVAGGLVKSKFIEDGVTCCGSFSKATK</sequence>
<name>A0ABX3CKF9_9BACI</name>
<comment type="caution">
    <text evidence="1">The sequence shown here is derived from an EMBL/GenBank/DDBJ whole genome shotgun (WGS) entry which is preliminary data.</text>
</comment>
<organism evidence="1 2">
    <name type="scientific">Cytobacillus oceanisediminis</name>
    <dbReference type="NCBI Taxonomy" id="665099"/>
    <lineage>
        <taxon>Bacteria</taxon>
        <taxon>Bacillati</taxon>
        <taxon>Bacillota</taxon>
        <taxon>Bacilli</taxon>
        <taxon>Bacillales</taxon>
        <taxon>Bacillaceae</taxon>
        <taxon>Cytobacillus</taxon>
    </lineage>
</organism>
<accession>A0ABX3CKF9</accession>
<evidence type="ECO:0000313" key="1">
    <source>
        <dbReference type="EMBL" id="OHX41686.1"/>
    </source>
</evidence>
<dbReference type="Proteomes" id="UP000180194">
    <property type="component" value="Unassembled WGS sequence"/>
</dbReference>
<dbReference type="EMBL" id="MBRJ01000055">
    <property type="protein sequence ID" value="OHX41686.1"/>
    <property type="molecule type" value="Genomic_DNA"/>
</dbReference>
<reference evidence="1 2" key="1">
    <citation type="submission" date="2016-07" db="EMBL/GenBank/DDBJ databases">
        <title>Bacillus oceanisediminis whole genome.</title>
        <authorList>
            <person name="Pal Y."/>
            <person name="Verma A."/>
            <person name="Mual P."/>
            <person name="Srinivasan K."/>
        </authorList>
    </citation>
    <scope>NUCLEOTIDE SEQUENCE [LARGE SCALE GENOMIC DNA]</scope>
    <source>
        <strain evidence="1 2">Bhandara28</strain>
    </source>
</reference>
<keyword evidence="2" id="KW-1185">Reference proteome</keyword>
<protein>
    <submittedName>
        <fullName evidence="1">Uncharacterized protein</fullName>
    </submittedName>
</protein>